<proteinExistence type="predicted"/>
<dbReference type="RefSeq" id="WP_317833585.1">
    <property type="nucleotide sequence ID" value="NZ_CP136920.1"/>
</dbReference>
<dbReference type="EMBL" id="CP136920">
    <property type="protein sequence ID" value="WOO41172.1"/>
    <property type="molecule type" value="Genomic_DNA"/>
</dbReference>
<reference evidence="1 2" key="1">
    <citation type="submission" date="2023-10" db="EMBL/GenBank/DDBJ databases">
        <title>Rubellicoccus peritrichatus gen. nov., sp. nov., isolated from an algae of coral reef tank.</title>
        <authorList>
            <person name="Luo J."/>
        </authorList>
    </citation>
    <scope>NUCLEOTIDE SEQUENCE [LARGE SCALE GENOMIC DNA]</scope>
    <source>
        <strain evidence="1 2">CR14</strain>
    </source>
</reference>
<evidence type="ECO:0000313" key="1">
    <source>
        <dbReference type="EMBL" id="WOO41172.1"/>
    </source>
</evidence>
<accession>A0AAQ3L9K2</accession>
<evidence type="ECO:0000313" key="2">
    <source>
        <dbReference type="Proteomes" id="UP001304300"/>
    </source>
</evidence>
<sequence length="126" mass="14074">MKNIERIVTLVLALAVAGLIYGQWGQSQPEEAQNAQAKKKIDQRQVIDIASNNNMILGAGRFKMKKVLLSEGQRETLIRFDTATGDYAILDTTLPAWVHVELPTVKPIGQYENDAHIKLIDDVVFN</sequence>
<protein>
    <submittedName>
        <fullName evidence="1">Uncharacterized protein</fullName>
    </submittedName>
</protein>
<organism evidence="1 2">
    <name type="scientific">Rubellicoccus peritrichatus</name>
    <dbReference type="NCBI Taxonomy" id="3080537"/>
    <lineage>
        <taxon>Bacteria</taxon>
        <taxon>Pseudomonadati</taxon>
        <taxon>Verrucomicrobiota</taxon>
        <taxon>Opitutia</taxon>
        <taxon>Puniceicoccales</taxon>
        <taxon>Cerasicoccaceae</taxon>
        <taxon>Rubellicoccus</taxon>
    </lineage>
</organism>
<gene>
    <name evidence="1" type="ORF">RZN69_21335</name>
</gene>
<name>A0AAQ3L9K2_9BACT</name>
<dbReference type="AlphaFoldDB" id="A0AAQ3L9K2"/>
<keyword evidence="2" id="KW-1185">Reference proteome</keyword>
<dbReference type="Proteomes" id="UP001304300">
    <property type="component" value="Chromosome"/>
</dbReference>
<dbReference type="KEGG" id="puo:RZN69_21335"/>